<dbReference type="EMBL" id="JAOTOJ010000003">
    <property type="protein sequence ID" value="KAK9404322.1"/>
    <property type="molecule type" value="Genomic_DNA"/>
</dbReference>
<accession>A0AAW1BSC8</accession>
<dbReference type="Proteomes" id="UP001474421">
    <property type="component" value="Unassembled WGS sequence"/>
</dbReference>
<reference evidence="1 2" key="1">
    <citation type="journal article" date="2024" name="Proc. Natl. Acad. Sci. U.S.A.">
        <title>The genetic regulatory architecture and epigenomic basis for age-related changes in rattlesnake venom.</title>
        <authorList>
            <person name="Hogan M.P."/>
            <person name="Holding M.L."/>
            <person name="Nystrom G.S."/>
            <person name="Colston T.J."/>
            <person name="Bartlett D.A."/>
            <person name="Mason A.J."/>
            <person name="Ellsworth S.A."/>
            <person name="Rautsaw R.M."/>
            <person name="Lawrence K.C."/>
            <person name="Strickland J.L."/>
            <person name="He B."/>
            <person name="Fraser P."/>
            <person name="Margres M.J."/>
            <person name="Gilbert D.M."/>
            <person name="Gibbs H.L."/>
            <person name="Parkinson C.L."/>
            <person name="Rokyta D.R."/>
        </authorList>
    </citation>
    <scope>NUCLEOTIDE SEQUENCE [LARGE SCALE GENOMIC DNA]</scope>
    <source>
        <strain evidence="1">DRR0105</strain>
    </source>
</reference>
<proteinExistence type="predicted"/>
<protein>
    <submittedName>
        <fullName evidence="1">Uncharacterized protein</fullName>
    </submittedName>
</protein>
<organism evidence="1 2">
    <name type="scientific">Crotalus adamanteus</name>
    <name type="common">Eastern diamondback rattlesnake</name>
    <dbReference type="NCBI Taxonomy" id="8729"/>
    <lineage>
        <taxon>Eukaryota</taxon>
        <taxon>Metazoa</taxon>
        <taxon>Chordata</taxon>
        <taxon>Craniata</taxon>
        <taxon>Vertebrata</taxon>
        <taxon>Euteleostomi</taxon>
        <taxon>Lepidosauria</taxon>
        <taxon>Squamata</taxon>
        <taxon>Bifurcata</taxon>
        <taxon>Unidentata</taxon>
        <taxon>Episquamata</taxon>
        <taxon>Toxicofera</taxon>
        <taxon>Serpentes</taxon>
        <taxon>Colubroidea</taxon>
        <taxon>Viperidae</taxon>
        <taxon>Crotalinae</taxon>
        <taxon>Crotalus</taxon>
    </lineage>
</organism>
<dbReference type="PANTHER" id="PTHR34533">
    <property type="entry name" value="TRANSMEMBRANE PROTEIN CCDC163"/>
    <property type="match status" value="1"/>
</dbReference>
<name>A0AAW1BSC8_CROAD</name>
<evidence type="ECO:0000313" key="1">
    <source>
        <dbReference type="EMBL" id="KAK9404322.1"/>
    </source>
</evidence>
<keyword evidence="2" id="KW-1185">Reference proteome</keyword>
<dbReference type="AlphaFoldDB" id="A0AAW1BSC8"/>
<sequence length="539" mass="61002">MGNVVFETHERLSPTYPARREYPASSYGEKLLRYPLDIPDCGSASNIPAQSNQRDARIFPSRSLRGVAEGGICQPRALCSLRRTWSISRREQGPKRARARTLRLLLLFFPLFTYWRSSSEREQNRPEFWRSGAAAASCSGRRLKVSEASSDSPRTAAFLPLAGCNSRGMDWDTRLSSILVETDSNMAKIKQHLNTDSISSKVGRINIGSTVLTQPQTGLPPLHFTCGTHLCCRMANEELSTISQQLHSQAQIIESLTQAVCRLKQEKEQQQQSINHLEDEMDRLQHNSPGGFESLLGCSMKGMKSEFRSVQQQVLHQSDGDCTPDPFSCSGVMQDMLESKKILWQEYECIKREIEQLKHKLDCQEDELYNQVSATHEIKRIQNRYCKMLEELINTHKTQVQNFDKTRNETQNTQQELSVVKSTVTDLKEQVKCLNLEDKYTMHPKEDGTDLEKNEELLHEDLSFSFSSDDSISEFSLTDVSSDELFSEPEVVQLADNKVSLPSLKLENIPGEAIGGMLEKAEISSELSTSLPELNFSDF</sequence>
<gene>
    <name evidence="1" type="ORF">NXF25_009149</name>
</gene>
<dbReference type="PANTHER" id="PTHR34533:SF2">
    <property type="entry name" value="COILED-COIL DOMAIN CONTAINING 163"/>
    <property type="match status" value="1"/>
</dbReference>
<comment type="caution">
    <text evidence="1">The sequence shown here is derived from an EMBL/GenBank/DDBJ whole genome shotgun (WGS) entry which is preliminary data.</text>
</comment>
<dbReference type="InterPro" id="IPR039284">
    <property type="entry name" value="CCDC159/163"/>
</dbReference>
<evidence type="ECO:0000313" key="2">
    <source>
        <dbReference type="Proteomes" id="UP001474421"/>
    </source>
</evidence>